<dbReference type="Proteomes" id="UP001174909">
    <property type="component" value="Unassembled WGS sequence"/>
</dbReference>
<dbReference type="AlphaFoldDB" id="A0AA35TW24"/>
<comment type="caution">
    <text evidence="1">The sequence shown here is derived from an EMBL/GenBank/DDBJ whole genome shotgun (WGS) entry which is preliminary data.</text>
</comment>
<dbReference type="EMBL" id="CASHTH010004154">
    <property type="protein sequence ID" value="CAI8054142.1"/>
    <property type="molecule type" value="Genomic_DNA"/>
</dbReference>
<keyword evidence="2" id="KW-1185">Reference proteome</keyword>
<accession>A0AA35TW24</accession>
<proteinExistence type="predicted"/>
<gene>
    <name evidence="1" type="ORF">GBAR_LOCUS29586</name>
</gene>
<sequence length="60" mass="6757">MGGRRTQSSYQGQELTLWRAKKEQAVAQKKPRLPITPAVLEKLRVAWNRVNHTSVSGAVQ</sequence>
<evidence type="ECO:0000313" key="2">
    <source>
        <dbReference type="Proteomes" id="UP001174909"/>
    </source>
</evidence>
<name>A0AA35TW24_GEOBA</name>
<reference evidence="1" key="1">
    <citation type="submission" date="2023-03" db="EMBL/GenBank/DDBJ databases">
        <authorList>
            <person name="Steffen K."/>
            <person name="Cardenas P."/>
        </authorList>
    </citation>
    <scope>NUCLEOTIDE SEQUENCE</scope>
</reference>
<protein>
    <submittedName>
        <fullName evidence="1">Uncharacterized protein</fullName>
    </submittedName>
</protein>
<organism evidence="1 2">
    <name type="scientific">Geodia barretti</name>
    <name type="common">Barrett's horny sponge</name>
    <dbReference type="NCBI Taxonomy" id="519541"/>
    <lineage>
        <taxon>Eukaryota</taxon>
        <taxon>Metazoa</taxon>
        <taxon>Porifera</taxon>
        <taxon>Demospongiae</taxon>
        <taxon>Heteroscleromorpha</taxon>
        <taxon>Tetractinellida</taxon>
        <taxon>Astrophorina</taxon>
        <taxon>Geodiidae</taxon>
        <taxon>Geodia</taxon>
    </lineage>
</organism>
<evidence type="ECO:0000313" key="1">
    <source>
        <dbReference type="EMBL" id="CAI8054142.1"/>
    </source>
</evidence>